<dbReference type="OrthoDB" id="2120024at2759"/>
<keyword evidence="2" id="KW-1185">Reference proteome</keyword>
<evidence type="ECO:0000313" key="2">
    <source>
        <dbReference type="Proteomes" id="UP000028045"/>
    </source>
</evidence>
<dbReference type="EMBL" id="KL648622">
    <property type="protein sequence ID" value="KEY67360.1"/>
    <property type="molecule type" value="Genomic_DNA"/>
</dbReference>
<reference evidence="1 2" key="1">
    <citation type="journal article" date="2014" name="BMC Genomics">
        <title>Comparative genome sequencing reveals chemotype-specific gene clusters in the toxigenic black mold Stachybotrys.</title>
        <authorList>
            <person name="Semeiks J."/>
            <person name="Borek D."/>
            <person name="Otwinowski Z."/>
            <person name="Grishin N.V."/>
        </authorList>
    </citation>
    <scope>NUCLEOTIDE SEQUENCE [LARGE SCALE GENOMIC DNA]</scope>
    <source>
        <strain evidence="2">CBS 109288 / IBT 7711</strain>
    </source>
</reference>
<evidence type="ECO:0000313" key="1">
    <source>
        <dbReference type="EMBL" id="KEY67360.1"/>
    </source>
</evidence>
<proteinExistence type="predicted"/>
<name>A0A084APY1_STACB</name>
<dbReference type="HOGENOM" id="CLU_137473_3_0_1"/>
<protein>
    <submittedName>
        <fullName evidence="1">Uncharacterized protein</fullName>
    </submittedName>
</protein>
<accession>A0A084APY1</accession>
<dbReference type="Proteomes" id="UP000028045">
    <property type="component" value="Unassembled WGS sequence"/>
</dbReference>
<sequence>MLSRLAPRRLALPRSTPFTSVPIRRASAETKQPSETTKFYKQFSRPVAKVLLLAVLTYQVAYWGWVKLETDEIRAETDGTIARLEAKVAEYEKKIAKPASS</sequence>
<organism evidence="1 2">
    <name type="scientific">Stachybotrys chartarum (strain CBS 109288 / IBT 7711)</name>
    <name type="common">Toxic black mold</name>
    <name type="synonym">Stilbospora chartarum</name>
    <dbReference type="NCBI Taxonomy" id="1280523"/>
    <lineage>
        <taxon>Eukaryota</taxon>
        <taxon>Fungi</taxon>
        <taxon>Dikarya</taxon>
        <taxon>Ascomycota</taxon>
        <taxon>Pezizomycotina</taxon>
        <taxon>Sordariomycetes</taxon>
        <taxon>Hypocreomycetidae</taxon>
        <taxon>Hypocreales</taxon>
        <taxon>Stachybotryaceae</taxon>
        <taxon>Stachybotrys</taxon>
    </lineage>
</organism>
<dbReference type="AlphaFoldDB" id="A0A084APY1"/>
<gene>
    <name evidence="1" type="ORF">S7711_07571</name>
</gene>